<evidence type="ECO:0000313" key="6">
    <source>
        <dbReference type="EMBL" id="GES24628.1"/>
    </source>
</evidence>
<dbReference type="GO" id="GO:0016491">
    <property type="term" value="F:oxidoreductase activity"/>
    <property type="evidence" value="ECO:0007669"/>
    <property type="project" value="UniProtKB-KW"/>
</dbReference>
<evidence type="ECO:0000259" key="4">
    <source>
        <dbReference type="Pfam" id="PF00107"/>
    </source>
</evidence>
<dbReference type="InterPro" id="IPR013149">
    <property type="entry name" value="ADH-like_C"/>
</dbReference>
<evidence type="ECO:0000259" key="5">
    <source>
        <dbReference type="Pfam" id="PF08240"/>
    </source>
</evidence>
<dbReference type="AlphaFoldDB" id="A0A5M3Y1N7"/>
<dbReference type="Pfam" id="PF08240">
    <property type="entry name" value="ADH_N"/>
    <property type="match status" value="1"/>
</dbReference>
<keyword evidence="7" id="KW-1185">Reference proteome</keyword>
<dbReference type="InterPro" id="IPR013154">
    <property type="entry name" value="ADH-like_N"/>
</dbReference>
<dbReference type="Pfam" id="PF00107">
    <property type="entry name" value="ADH_zinc_N"/>
    <property type="match status" value="1"/>
</dbReference>
<dbReference type="InterPro" id="IPR050129">
    <property type="entry name" value="Zn_alcohol_dh"/>
</dbReference>
<comment type="cofactor">
    <cofactor evidence="1">
        <name>Zn(2+)</name>
        <dbReference type="ChEBI" id="CHEBI:29105"/>
    </cofactor>
</comment>
<feature type="domain" description="Alcohol dehydrogenase-like C-terminal" evidence="4">
    <location>
        <begin position="171"/>
        <end position="294"/>
    </location>
</feature>
<dbReference type="InterPro" id="IPR011032">
    <property type="entry name" value="GroES-like_sf"/>
</dbReference>
<feature type="domain" description="Alcohol dehydrogenase-like N-terminal" evidence="5">
    <location>
        <begin position="24"/>
        <end position="131"/>
    </location>
</feature>
<dbReference type="Gene3D" id="3.40.50.720">
    <property type="entry name" value="NAD(P)-binding Rossmann-like Domain"/>
    <property type="match status" value="1"/>
</dbReference>
<sequence length="336" mass="35352">MQRAALTSAPRQVGLAQVEPPTAGPDEALLRVEVVGICGTDLHIFDGSFPTELPIIQGHEVSAIVEGLPDGYRGDLKIGERVAIMPVNSCGECYPCGLGRRNTCVNMRGLGVHRPGALQERIAVPLRNVYSAEGLTPDAVALCETISVGHHGLARAHVVADDFVVVLGAGPVGLSAILAACDVGAKVMVLDQEESRLAVARRLGAAETVSDLSQLDARVADWTSGLGATLVVEATGASVVAQKGFDIASMAARIVLLGISQQRIDLNMRVFTAKELDVYGARSSNDFAGAVQLVRRHEDLVRSLVTQRYGLEDAGEAMAFAHGNPHLVVKSLVEVG</sequence>
<comment type="caution">
    <text evidence="6">The sequence shown here is derived from an EMBL/GenBank/DDBJ whole genome shotgun (WGS) entry which is preliminary data.</text>
</comment>
<dbReference type="RefSeq" id="WP_155349458.1">
    <property type="nucleotide sequence ID" value="NZ_BAAAHM010000044.1"/>
</dbReference>
<name>A0A5M3Y1N7_9ACTN</name>
<evidence type="ECO:0000256" key="2">
    <source>
        <dbReference type="ARBA" id="ARBA00023002"/>
    </source>
</evidence>
<dbReference type="PANTHER" id="PTHR43401">
    <property type="entry name" value="L-THREONINE 3-DEHYDROGENASE"/>
    <property type="match status" value="1"/>
</dbReference>
<dbReference type="Proteomes" id="UP000377595">
    <property type="component" value="Unassembled WGS sequence"/>
</dbReference>
<dbReference type="InterPro" id="IPR036291">
    <property type="entry name" value="NAD(P)-bd_dom_sf"/>
</dbReference>
<dbReference type="OrthoDB" id="9797931at2"/>
<dbReference type="PANTHER" id="PTHR43401:SF2">
    <property type="entry name" value="L-THREONINE 3-DEHYDROGENASE"/>
    <property type="match status" value="1"/>
</dbReference>
<keyword evidence="2" id="KW-0560">Oxidoreductase</keyword>
<dbReference type="SUPFAM" id="SSF50129">
    <property type="entry name" value="GroES-like"/>
    <property type="match status" value="1"/>
</dbReference>
<evidence type="ECO:0000256" key="1">
    <source>
        <dbReference type="ARBA" id="ARBA00001947"/>
    </source>
</evidence>
<dbReference type="Gene3D" id="3.90.180.10">
    <property type="entry name" value="Medium-chain alcohol dehydrogenases, catalytic domain"/>
    <property type="match status" value="1"/>
</dbReference>
<proteinExistence type="predicted"/>
<evidence type="ECO:0000313" key="7">
    <source>
        <dbReference type="Proteomes" id="UP000377595"/>
    </source>
</evidence>
<organism evidence="6 7">
    <name type="scientific">Acrocarpospora pleiomorpha</name>
    <dbReference type="NCBI Taxonomy" id="90975"/>
    <lineage>
        <taxon>Bacteria</taxon>
        <taxon>Bacillati</taxon>
        <taxon>Actinomycetota</taxon>
        <taxon>Actinomycetes</taxon>
        <taxon>Streptosporangiales</taxon>
        <taxon>Streptosporangiaceae</taxon>
        <taxon>Acrocarpospora</taxon>
    </lineage>
</organism>
<accession>A0A5M3Y1N7</accession>
<gene>
    <name evidence="6" type="ORF">Aple_075270</name>
</gene>
<dbReference type="EMBL" id="BLAF01000054">
    <property type="protein sequence ID" value="GES24628.1"/>
    <property type="molecule type" value="Genomic_DNA"/>
</dbReference>
<evidence type="ECO:0000256" key="3">
    <source>
        <dbReference type="SAM" id="MobiDB-lite"/>
    </source>
</evidence>
<reference evidence="6 7" key="1">
    <citation type="submission" date="2019-10" db="EMBL/GenBank/DDBJ databases">
        <title>Whole genome shotgun sequence of Acrocarpospora pleiomorpha NBRC 16267.</title>
        <authorList>
            <person name="Ichikawa N."/>
            <person name="Kimura A."/>
            <person name="Kitahashi Y."/>
            <person name="Komaki H."/>
            <person name="Oguchi A."/>
        </authorList>
    </citation>
    <scope>NUCLEOTIDE SEQUENCE [LARGE SCALE GENOMIC DNA]</scope>
    <source>
        <strain evidence="6 7">NBRC 16267</strain>
    </source>
</reference>
<feature type="region of interest" description="Disordered" evidence="3">
    <location>
        <begin position="1"/>
        <end position="20"/>
    </location>
</feature>
<protein>
    <submittedName>
        <fullName evidence="6">2-deoxy-scyllo-inosamine dehydrogenase</fullName>
    </submittedName>
</protein>
<dbReference type="SUPFAM" id="SSF51735">
    <property type="entry name" value="NAD(P)-binding Rossmann-fold domains"/>
    <property type="match status" value="1"/>
</dbReference>